<evidence type="ECO:0000313" key="3">
    <source>
        <dbReference type="EMBL" id="MFI0791439.1"/>
    </source>
</evidence>
<keyword evidence="4" id="KW-1185">Reference proteome</keyword>
<dbReference type="InterPro" id="IPR037883">
    <property type="entry name" value="Knr4/Smi1-like_sf"/>
</dbReference>
<feature type="region of interest" description="Disordered" evidence="1">
    <location>
        <begin position="217"/>
        <end position="294"/>
    </location>
</feature>
<reference evidence="3 4" key="1">
    <citation type="submission" date="2024-10" db="EMBL/GenBank/DDBJ databases">
        <title>The Natural Products Discovery Center: Release of the First 8490 Sequenced Strains for Exploring Actinobacteria Biosynthetic Diversity.</title>
        <authorList>
            <person name="Kalkreuter E."/>
            <person name="Kautsar S.A."/>
            <person name="Yang D."/>
            <person name="Bader C.D."/>
            <person name="Teijaro C.N."/>
            <person name="Fluegel L."/>
            <person name="Davis C.M."/>
            <person name="Simpson J.R."/>
            <person name="Lauterbach L."/>
            <person name="Steele A.D."/>
            <person name="Gui C."/>
            <person name="Meng S."/>
            <person name="Li G."/>
            <person name="Viehrig K."/>
            <person name="Ye F."/>
            <person name="Su P."/>
            <person name="Kiefer A.F."/>
            <person name="Nichols A."/>
            <person name="Cepeda A.J."/>
            <person name="Yan W."/>
            <person name="Fan B."/>
            <person name="Jiang Y."/>
            <person name="Adhikari A."/>
            <person name="Zheng C.-J."/>
            <person name="Schuster L."/>
            <person name="Cowan T.M."/>
            <person name="Smanski M.J."/>
            <person name="Chevrette M.G."/>
            <person name="De Carvalho L.P.S."/>
            <person name="Shen B."/>
        </authorList>
    </citation>
    <scope>NUCLEOTIDE SEQUENCE [LARGE SCALE GENOMIC DNA]</scope>
    <source>
        <strain evidence="3 4">NPDC021253</strain>
    </source>
</reference>
<feature type="compositionally biased region" description="Gly residues" evidence="1">
    <location>
        <begin position="247"/>
        <end position="260"/>
    </location>
</feature>
<evidence type="ECO:0000313" key="4">
    <source>
        <dbReference type="Proteomes" id="UP001611075"/>
    </source>
</evidence>
<feature type="compositionally biased region" description="Basic and acidic residues" evidence="1">
    <location>
        <begin position="261"/>
        <end position="272"/>
    </location>
</feature>
<protein>
    <submittedName>
        <fullName evidence="3">SMI1/KNR4 family protein</fullName>
    </submittedName>
</protein>
<dbReference type="Pfam" id="PF09346">
    <property type="entry name" value="SMI1_KNR4"/>
    <property type="match status" value="1"/>
</dbReference>
<dbReference type="EMBL" id="JBIRPU010000001">
    <property type="protein sequence ID" value="MFI0791439.1"/>
    <property type="molecule type" value="Genomic_DNA"/>
</dbReference>
<dbReference type="InterPro" id="IPR018958">
    <property type="entry name" value="Knr4/Smi1-like_dom"/>
</dbReference>
<organism evidence="3 4">
    <name type="scientific">Micromonospora rubida</name>
    <dbReference type="NCBI Taxonomy" id="2697657"/>
    <lineage>
        <taxon>Bacteria</taxon>
        <taxon>Bacillati</taxon>
        <taxon>Actinomycetota</taxon>
        <taxon>Actinomycetes</taxon>
        <taxon>Micromonosporales</taxon>
        <taxon>Micromonosporaceae</taxon>
        <taxon>Micromonospora</taxon>
    </lineage>
</organism>
<evidence type="ECO:0000256" key="1">
    <source>
        <dbReference type="SAM" id="MobiDB-lite"/>
    </source>
</evidence>
<accession>A0ABW7SES0</accession>
<dbReference type="SUPFAM" id="SSF160631">
    <property type="entry name" value="SMI1/KNR4-like"/>
    <property type="match status" value="1"/>
</dbReference>
<proteinExistence type="predicted"/>
<dbReference type="Proteomes" id="UP001611075">
    <property type="component" value="Unassembled WGS sequence"/>
</dbReference>
<feature type="domain" description="Knr4/Smi1-like" evidence="2">
    <location>
        <begin position="38"/>
        <end position="304"/>
    </location>
</feature>
<gene>
    <name evidence="3" type="ORF">ACH4OY_01860</name>
</gene>
<dbReference type="RefSeq" id="WP_396676071.1">
    <property type="nucleotide sequence ID" value="NZ_JBIRPU010000001.1"/>
</dbReference>
<dbReference type="SMART" id="SM00860">
    <property type="entry name" value="SMI1_KNR4"/>
    <property type="match status" value="1"/>
</dbReference>
<name>A0ABW7SES0_9ACTN</name>
<comment type="caution">
    <text evidence="3">The sequence shown here is derived from an EMBL/GenBank/DDBJ whole genome shotgun (WGS) entry which is preliminary data.</text>
</comment>
<sequence>MTGHDWSDVRQKLGLLAAAPAADEVFGADGHGWELEPPLTPAELAELEGQFEVELPAEYRSFLLQAGRGGAGPAYGLFPPRRVDGRWQWEGDGGDMTTPDSLVRPFPYTEAFNQADDVPEMPEEDDFASAEEYATAEDAWWERHNAIMYDEAHYLGLLYLCHKGCALRDVLVVTGPARGTMWADGTAEEGGLEPLLDDDGTPLGFAGWYRRWLGRGRASRRGDGSGPPLTPAAGRGLARDGEPEAGQRGGWGGPGDGPGDGGERRSGGHADEETPTGQGRRKGFQCPPFGDGLRLGTLSTWVDRQRGRSIGTATGIPGIHGGGNREFV</sequence>
<evidence type="ECO:0000259" key="2">
    <source>
        <dbReference type="SMART" id="SM00860"/>
    </source>
</evidence>